<keyword evidence="4" id="KW-1185">Reference proteome</keyword>
<dbReference type="OrthoDB" id="7413300at2"/>
<accession>A0A6I4UWX8</accession>
<reference evidence="3 4" key="1">
    <citation type="submission" date="2019-12" db="EMBL/GenBank/DDBJ databases">
        <title>Genomic-based taxomic classification of the family Erythrobacteraceae.</title>
        <authorList>
            <person name="Xu L."/>
        </authorList>
    </citation>
    <scope>NUCLEOTIDE SEQUENCE [LARGE SCALE GENOMIC DNA]</scope>
    <source>
        <strain evidence="3 4">MCCC 1K02066</strain>
    </source>
</reference>
<dbReference type="SUPFAM" id="SSF49313">
    <property type="entry name" value="Cadherin-like"/>
    <property type="match status" value="4"/>
</dbReference>
<proteinExistence type="predicted"/>
<evidence type="ECO:0000313" key="3">
    <source>
        <dbReference type="EMBL" id="MXP41917.1"/>
    </source>
</evidence>
<evidence type="ECO:0000256" key="1">
    <source>
        <dbReference type="SAM" id="MobiDB-lite"/>
    </source>
</evidence>
<dbReference type="EMBL" id="WTYK01000005">
    <property type="protein sequence ID" value="MXP41917.1"/>
    <property type="molecule type" value="Genomic_DNA"/>
</dbReference>
<dbReference type="Proteomes" id="UP000469159">
    <property type="component" value="Unassembled WGS sequence"/>
</dbReference>
<dbReference type="Pfam" id="PF17803">
    <property type="entry name" value="Cadherin_4"/>
    <property type="match status" value="3"/>
</dbReference>
<dbReference type="GO" id="GO:0016020">
    <property type="term" value="C:membrane"/>
    <property type="evidence" value="ECO:0007669"/>
    <property type="project" value="InterPro"/>
</dbReference>
<dbReference type="Pfam" id="PF05345">
    <property type="entry name" value="He_PIG"/>
    <property type="match status" value="3"/>
</dbReference>
<dbReference type="InterPro" id="IPR002126">
    <property type="entry name" value="Cadherin-like_dom"/>
</dbReference>
<protein>
    <submittedName>
        <fullName evidence="3">Tandem-95 repeat protein</fullName>
    </submittedName>
</protein>
<evidence type="ECO:0000313" key="4">
    <source>
        <dbReference type="Proteomes" id="UP000469159"/>
    </source>
</evidence>
<sequence length="4217" mass="423293">MSTTGTVVEVTGEVWARGADGSLRRLSAGDELTGTETLILAAGAALVVRSGSGADAELVTLEGAESGFLIVPPDQTEPFLASPDLVRMIEENLLAENRPEEQPEQDPAPRLGDGHRFVQLVRIEDQLETDSIAPLNLARNREVLRPMTIDWADPVEEELEQRYSSGRNDEQPVNRAPVLAPDTRTIQEDETASGNVLDNDSDPENRVLTVTQFEIGGQVFAAGEQATIAGIGAVLINADGSYSFTPVPDWSGTVPTVTYTVDDGRGSIGTSTLDIVVEPVSDIVPDAITTQSGDPVTVDVLDNDTFENSNAAVTAISQGGHGTVVINPDGTITYTPDPGYVGPDSYTYTVTSGGGTETTTVTVEVTNEPPAPLPETETTAEDTPLSGNVLENDVDPNGHPLAVTAFEIGGQAYTAGQTATIPGVGTLVIGPDGAYTFVPEKDWNGTVPTVTYTVSDGNDGGTATSTLDILVTPVNDPPVTTPLPGQSDSDADPVSGVDVKAGFSDPESDVLTYTATGLPPGLVLDPVTGLIGGTIDNSASQSGTAGNPPGVYTVVVTADDGNGGTVRQSFEWTVTNPAPEAIDDSGTTDENTALVVSAAGGVLGNDRDPDGDTLTVSAVNGASASVGSTVAGTGGGRFTLNADGSYAFTPNGEFDDLAVGETRTTSVTYTISDGEGGTDTATLLVTVTGTHDGPVAVGTLPGQSNEDADTVVSIDVTAAFADVDASDTLTYTATGLPPGLTLDPVTGRISGTIDNSASQSGTAGNPPGTYTVVVTADDGHGGTVSQSFDWTVSNPVPEAIDDAGTTDENTALVVSAAGGVLGNDSDPDGDALTVSAVNGIAAGVGSSVVGSSGGAFILGADGSYTFDPNGEFDDLAVGETRTTSVTYTISDGEGGTDTATLVVTVTGTNDGPVAVGMLPAQANEDAETVVTIDVTSAFADIDASDTLTYTATELPPGLTLDPVTGLIGGTIDNSASQSGTTGNPPGVYTVVVTADDGNGGTVSQSFDWTVSNPVPVALDDARTTDEDTPLSATAANGLLGNDSDPDRDVLVVSEVNGAPGNVGAAVAGNGGGTFILNADGSYTFDPNGEFDDLSVGETRTTSVTYTIDDGEGGSDTATFEVTVTGINDPPVAADDVDATDEATPLAVDAADGVLGNDSDPEGDPLTVSAINGAAAGVGSLLAGTGGGTFTLNADGSYAFDPNGEFEDLAVGETRTTSVTYTISDGEGGTDTATLTVTVTGTNDGPVEVGTLPGQANEDADAVVTVDIASAFTDADTSDTLTYTATGLPPGLTLDPVTGIISGTIDNSASQSSTGGNPAGVYTVVVTADDGHGSTVTQSFDWTVTNPAPQAAADNGTVTEDGPDLVVSAANGVIASGAAVAGMDIDPDGDALSVTHVMAGTAAHLGDFPGTPNAGTQIVGTYGTLTIAADGSYTYVLDNANPLVNGLDAVSAPLSDVFSYAISDGEGGTSFTTLTITINGNDDGAPSITPTDTNGIDPGQLTVYEAGLTADGPIGHTADASGSIVISAGNGLVGIAIGATALTLAQLEAITSGSPIVIDTPQGRLTLTGYASSGEIGGVSTGGTLSYTYTLEDTVTNPDPASDGSNEVIELSVEDAAGRTNTADFAINIVDDVPTSGAPDPATVDEANLTGGTDTNPGALTVTGSLDIRAGADDGSLDTVFDAAQAGLAGLTSNGIPLDYEISLDGHTLTATAGPGGAVVFTATLTNSNSPAAAYSFVLSGPLDHGASPLDLSFAFTVTDADGDSDTNSFQVTVLDDGPIAVDQAGLFLEEGGAVVGSASGGANLLGNDTAGADGSAKVSSITYTDESGSSATAAVPLGGVTVDTRYGSLTVNPDGTWSYTSDATEDNAAGVAESFSYTVEDYDGSTSSAVQPLTVTDTDPTPGVVSLGIDEQDVPGAGSAGSPTNSVTENMGIVKGPDAIEDVVFDASTVSGLEAQNLTSGGTPLVYTLSGDGHVLTATGPGGAVVFTLTLDNPADPSGASQSITMALTGRLDHPAANGENALSIPVGYTLHDTDSSVTATLELKVVDDVPTAQAGPVANVVEGGQTVVGTPLLANDIQGADGARLYQVQYTNEAGGLTVATVAAGPGGSTFDTIHGSLTVRQDGTWSYTSDPVVSSGTSVSHPQPGSDLSVDEIFSYNLIDGDGDVSGWANQTVTVNDTIPSIGSPEAEVVSEANLPSGSDSDVPALTRTGSLDVTKAADGVDVTFAAVQAALENLALTSGGVALVYTIGAGGHTLTATANGSAVFTATIVNPTSASASYSFVLSRPLDHTGGSAIELPIAFGVTDGDGDTDDGNFAITVTDDEPQTEREFTLDEDSAGITFNTSADATGSNVSTSDPANGTATVNANGTITYVPDANFSGTDTFTYTTVADDGSNVVTTVTITVSPISDAPQVPVDAGAVLTDEDEAVGLGLNAPVVTDAVDQNGAGAGDNPELLGAITLTGIPNDAQILDGSGNLLFTSTGAPITIQLSDGPHIQGITSDLTMTAATYEGLRVLPPAESHANFMIAVSVTSYEVDDAGNPLAGVPGATSSANVTVNVQAVTDPITLALVDGGDPDTSATDHTFAEDSTFDLADLLSVGFPSTDGNGGADVDGSEVRWFEIAGLPLGTTVNGVMVTAGNPIATVAAPGLSTSSTGLPAMTIRPPANFSGDVSITVTLNARDGDADGVGSGATTGGLVQESVVLDLHVTPVGGDVAASGVTVAEDAAAAFLSGIRVTDEGGNGTELITQVQFGVPAGWTVSDTGAGTGYTASLVDTTYTIVFDGSLTEAQREAVLDGFRIEGPAHSSADVTIDVAVTTADTVSIDGGNVTDTTTRTLPVTVTVTPVAELVGGDSDGDGNADAAMTAGHVYATAGEEDAWFTLGTEGGFNLGTGWSNQDINEQVFARLTPELISGDGGADNAIGAQFRYSTNGDTSEGGGAWVTVTYAGTPVDIPVAYLNTLQFKAPEDLSGTFEIDVQTLTRDTDLDTGATVQAVSGSAVLSNLVIEPAADEVTVALNARANGIEDTAISLDIRPTSSDPSETFTVTIADIPAGAQLFYDGVLQTLTAGSVTIEEFDSTKPLTLQPPLNSNADFTLSVSAFSVDGADISGTQTLGVNVSLKGVADVATVTVLGASYSEAALDSGSDQVLLSELISTTLHDDDTSEVLTLRVTGLPQGSSLSEGTMLVGGTGAERVWVLTQQQFATVRVSTPANYSGTQTFSVTPVTTENDGDSRTGAPQTVSIVVTPSTEAAVTTSATLDEDTLTPLGLAIVHQNGDTDETLTTVWIAESDAVSAGFSLYLGSTLLGGAGLPTANIDGQNYYVLTGSQIAQLSAKGAANLDGSLGSFDFKYEITDQSFGGTPAGATTTTVHDGVFQLTADPVTDPIDVSIPAIAGTGGITTTTDEHAGDDAAPDTASLTAGDLVTVTLNIAPVPDAGSAGGTADDDGSEKVIRVVIEGVPDGVSVQGAEYSGAGTWLLIYNDVTALPIDDAGGISLPIVFDVSGFAGGLDDVPITIQVQSQDGDQDAGTAILSDSVTWRLSTNFAPGEGALPGLIDQWAYNGAHAAEDTVFALSDVIDAQVTVRDATVSNVFTVSLTDLPAGTIIDGMTMTVVNGVEVWTASVTVPAGGDANAALGNLLDSIGITAPEHSNENNAAGSFHFDARLTVSVPNGGNARADLNDMTVPVDPVTDAGVITIVADAIDEGMATIPVTITVTNDADGAFGGIVGGTLYVKVDAAGSTNGLENGTLTYNGAEMATEVIGGELYYVVTGVTAGTPVELVYTPDNSTAGEVSFSALVRTQENGSAVIQTGTGSGTAQVIMINNGVTVGSAPSSGTESSQVSITGLVVALVDNDGSETIKSILLSNVPNGFLVYVGDTVGTATLASNAGGDNTWVISNPDGSLPDYVAILPPEHWSGTLDSLTVTVESGETAFSDGIIQNFDLGDVTITAVADGVDLTATNTFGPENQIIPLNLNASMADPTDASVPGAADASQETTTLRLTGLGEFASFYIGAAQKVTGLSYDAVTDTYTLTGLTQSDLDQLGFLQARNALTDQDATSSGIQIAVEAFTSDDASISASDSAFLTVNSFAQLATSGNDSLLWTGSAIDAGAGTDTLRLRHGEDLSGSELDSRLSNVEVLDLHGNSVDSLSATDVLGIAGSTSVLSILGDGADSLTLADGWAAAGTQQIGGIEYAIYTATVGMTDVELHVQSGITVD</sequence>
<dbReference type="GO" id="GO:0007156">
    <property type="term" value="P:homophilic cell adhesion via plasma membrane adhesion molecules"/>
    <property type="evidence" value="ECO:0007669"/>
    <property type="project" value="InterPro"/>
</dbReference>
<dbReference type="Gene3D" id="2.60.40.10">
    <property type="entry name" value="Immunoglobulins"/>
    <property type="match status" value="4"/>
</dbReference>
<feature type="region of interest" description="Disordered" evidence="1">
    <location>
        <begin position="160"/>
        <end position="203"/>
    </location>
</feature>
<gene>
    <name evidence="3" type="ORF">GRI75_09725</name>
</gene>
<dbReference type="NCBIfam" id="TIGR01965">
    <property type="entry name" value="VCBS_repeat"/>
    <property type="match status" value="6"/>
</dbReference>
<dbReference type="InterPro" id="IPR013783">
    <property type="entry name" value="Ig-like_fold"/>
</dbReference>
<dbReference type="InterPro" id="IPR010221">
    <property type="entry name" value="VCBS_dom"/>
</dbReference>
<feature type="domain" description="Cadherin" evidence="2">
    <location>
        <begin position="2294"/>
        <end position="2415"/>
    </location>
</feature>
<dbReference type="RefSeq" id="WP_160746781.1">
    <property type="nucleotide sequence ID" value="NZ_WTYK01000005.1"/>
</dbReference>
<dbReference type="SMART" id="SM00736">
    <property type="entry name" value="CADG"/>
    <property type="match status" value="4"/>
</dbReference>
<organism evidence="3 4">
    <name type="scientific">Croceibacterium soli</name>
    <dbReference type="NCBI Taxonomy" id="1739690"/>
    <lineage>
        <taxon>Bacteria</taxon>
        <taxon>Pseudomonadati</taxon>
        <taxon>Pseudomonadota</taxon>
        <taxon>Alphaproteobacteria</taxon>
        <taxon>Sphingomonadales</taxon>
        <taxon>Erythrobacteraceae</taxon>
        <taxon>Croceibacterium</taxon>
    </lineage>
</organism>
<name>A0A6I4UWX8_9SPHN</name>
<comment type="caution">
    <text evidence="3">The sequence shown here is derived from an EMBL/GenBank/DDBJ whole genome shotgun (WGS) entry which is preliminary data.</text>
</comment>
<evidence type="ECO:0000259" key="2">
    <source>
        <dbReference type="PROSITE" id="PS50268"/>
    </source>
</evidence>
<dbReference type="Gene3D" id="2.60.40.3440">
    <property type="match status" value="2"/>
</dbReference>
<dbReference type="Pfam" id="PF17963">
    <property type="entry name" value="Big_9"/>
    <property type="match status" value="7"/>
</dbReference>
<dbReference type="GO" id="GO:0005509">
    <property type="term" value="F:calcium ion binding"/>
    <property type="evidence" value="ECO:0007669"/>
    <property type="project" value="InterPro"/>
</dbReference>
<dbReference type="NCBIfam" id="NF012211">
    <property type="entry name" value="tand_rpt_95"/>
    <property type="match status" value="8"/>
</dbReference>
<dbReference type="InterPro" id="IPR015919">
    <property type="entry name" value="Cadherin-like_sf"/>
</dbReference>
<dbReference type="Gene3D" id="2.60.40.1200">
    <property type="match status" value="2"/>
</dbReference>
<dbReference type="InterPro" id="IPR040853">
    <property type="entry name" value="RapA2_cadherin-like"/>
</dbReference>
<dbReference type="InterPro" id="IPR006644">
    <property type="entry name" value="Cadg"/>
</dbReference>
<dbReference type="PROSITE" id="PS50268">
    <property type="entry name" value="CADHERIN_2"/>
    <property type="match status" value="1"/>
</dbReference>